<keyword evidence="6 8" id="KW-0862">Zinc</keyword>
<gene>
    <name evidence="8 10" type="primary">hutI</name>
    <name evidence="10" type="ORF">KQP68_09640</name>
</gene>
<dbReference type="HAMAP" id="MF_00372">
    <property type="entry name" value="HutI"/>
    <property type="match status" value="1"/>
</dbReference>
<feature type="binding site" evidence="8">
    <location>
        <position position="252"/>
    </location>
    <ligand>
        <name>Fe(3+)</name>
        <dbReference type="ChEBI" id="CHEBI:29034"/>
    </ligand>
</feature>
<dbReference type="InterPro" id="IPR005920">
    <property type="entry name" value="HutI"/>
</dbReference>
<feature type="binding site" evidence="8">
    <location>
        <position position="330"/>
    </location>
    <ligand>
        <name>N-formimidoyl-L-glutamate</name>
        <dbReference type="ChEBI" id="CHEBI:58928"/>
    </ligand>
</feature>
<dbReference type="EMBL" id="CP083680">
    <property type="protein sequence ID" value="UYU68513.1"/>
    <property type="molecule type" value="Genomic_DNA"/>
</dbReference>
<dbReference type="GO" id="GO:0005737">
    <property type="term" value="C:cytoplasm"/>
    <property type="evidence" value="ECO:0007669"/>
    <property type="project" value="UniProtKB-SubCell"/>
</dbReference>
<feature type="binding site" evidence="8">
    <location>
        <position position="89"/>
    </location>
    <ligand>
        <name>4-imidazolone-5-propanoate</name>
        <dbReference type="ChEBI" id="CHEBI:77893"/>
    </ligand>
</feature>
<dbReference type="SUPFAM" id="SSF51338">
    <property type="entry name" value="Composite domain of metallo-dependent hydrolases"/>
    <property type="match status" value="1"/>
</dbReference>
<dbReference type="InterPro" id="IPR032466">
    <property type="entry name" value="Metal_Hydrolase"/>
</dbReference>
<dbReference type="Gene3D" id="3.20.20.140">
    <property type="entry name" value="Metal-dependent hydrolases"/>
    <property type="match status" value="1"/>
</dbReference>
<feature type="binding site" evidence="8">
    <location>
        <position position="152"/>
    </location>
    <ligand>
        <name>N-formimidoyl-L-glutamate</name>
        <dbReference type="ChEBI" id="CHEBI:58928"/>
    </ligand>
</feature>
<dbReference type="FunFam" id="3.20.20.140:FF:000007">
    <property type="entry name" value="Imidazolonepropionase"/>
    <property type="match status" value="1"/>
</dbReference>
<feature type="binding site" evidence="8">
    <location>
        <position position="326"/>
    </location>
    <ligand>
        <name>Zn(2+)</name>
        <dbReference type="ChEBI" id="CHEBI:29105"/>
    </ligand>
</feature>
<keyword evidence="5 8" id="KW-0369">Histidine metabolism</keyword>
<keyword evidence="3 8" id="KW-0479">Metal-binding</keyword>
<feature type="domain" description="Amidohydrolase 3" evidence="9">
    <location>
        <begin position="218"/>
        <end position="411"/>
    </location>
</feature>
<dbReference type="InterPro" id="IPR011059">
    <property type="entry name" value="Metal-dep_hydrolase_composite"/>
</dbReference>
<dbReference type="Pfam" id="PF07969">
    <property type="entry name" value="Amidohydro_3"/>
    <property type="match status" value="1"/>
</dbReference>
<dbReference type="CDD" id="cd01296">
    <property type="entry name" value="Imidazolone-5PH"/>
    <property type="match status" value="1"/>
</dbReference>
<evidence type="ECO:0000256" key="4">
    <source>
        <dbReference type="ARBA" id="ARBA00022801"/>
    </source>
</evidence>
<accession>A0A139KD29</accession>
<feature type="binding site" evidence="8">
    <location>
        <position position="252"/>
    </location>
    <ligand>
        <name>Zn(2+)</name>
        <dbReference type="ChEBI" id="CHEBI:29105"/>
    </ligand>
</feature>
<evidence type="ECO:0000256" key="6">
    <source>
        <dbReference type="ARBA" id="ARBA00022833"/>
    </source>
</evidence>
<keyword evidence="7 8" id="KW-0408">Iron</keyword>
<feature type="binding site" evidence="8">
    <location>
        <position position="80"/>
    </location>
    <ligand>
        <name>Fe(3+)</name>
        <dbReference type="ChEBI" id="CHEBI:29034"/>
    </ligand>
</feature>
<feature type="binding site" evidence="8">
    <location>
        <position position="255"/>
    </location>
    <ligand>
        <name>4-imidazolone-5-propanoate</name>
        <dbReference type="ChEBI" id="CHEBI:77893"/>
    </ligand>
</feature>
<dbReference type="GO" id="GO:0050480">
    <property type="term" value="F:imidazolonepropionase activity"/>
    <property type="evidence" value="ECO:0007669"/>
    <property type="project" value="UniProtKB-UniRule"/>
</dbReference>
<dbReference type="NCBIfam" id="TIGR01224">
    <property type="entry name" value="hutI"/>
    <property type="match status" value="1"/>
</dbReference>
<evidence type="ECO:0000256" key="5">
    <source>
        <dbReference type="ARBA" id="ARBA00022808"/>
    </source>
</evidence>
<dbReference type="GO" id="GO:0005506">
    <property type="term" value="F:iron ion binding"/>
    <property type="evidence" value="ECO:0007669"/>
    <property type="project" value="UniProtKB-UniRule"/>
</dbReference>
<evidence type="ECO:0000256" key="3">
    <source>
        <dbReference type="ARBA" id="ARBA00022723"/>
    </source>
</evidence>
<feature type="binding site" evidence="8">
    <location>
        <position position="82"/>
    </location>
    <ligand>
        <name>Fe(3+)</name>
        <dbReference type="ChEBI" id="CHEBI:29034"/>
    </ligand>
</feature>
<protein>
    <recommendedName>
        <fullName evidence="1 8">Imidazolonepropionase</fullName>
        <ecNumber evidence="1 8">3.5.2.7</ecNumber>
    </recommendedName>
    <alternativeName>
        <fullName evidence="8">Imidazolone-5-propionate hydrolase</fullName>
    </alternativeName>
</protein>
<dbReference type="GO" id="GO:0019557">
    <property type="term" value="P:L-histidine catabolic process to glutamate and formate"/>
    <property type="evidence" value="ECO:0007669"/>
    <property type="project" value="UniProtKB-UniPathway"/>
</dbReference>
<evidence type="ECO:0000259" key="9">
    <source>
        <dbReference type="Pfam" id="PF07969"/>
    </source>
</evidence>
<evidence type="ECO:0000256" key="7">
    <source>
        <dbReference type="ARBA" id="ARBA00023004"/>
    </source>
</evidence>
<sequence length="417" mass="45812">MSENLIIFNARIVTPTGISARKGAEMRQLRIIENGTVEVTKGIITYVGESRGEDRDGYYQHYWHYNARGHCLLPGFVDSHTHFVFGGERSEEFSWRLKGESYMSIMERGGGIASTVKATRQMNFLKLRSAAEGFLKKMSAMGVTTVEGKSGYGLDRETELLQLKIMRSLNNDEHKRIDIVSTFLGAHALPEEYKGRGDEYIDFLIREMLPVIRENELAECCDVFCEQGVFSVEQSRRLLQAAKEQGFLLKLHADEIVSFGGAELAAELGALSADHLLQASDAGIRAMADAGVVATLLPLTAFALKEPYARGREMIDAGCAVALATDLNPGSCFSGSIPLTIALACIYMKLSIEETITALTLNGAAALHRADRIGSIEVGKQGDFVILNSDNYHILPYYVGMNCVIMTIKGGMLYPVN</sequence>
<dbReference type="PANTHER" id="PTHR42752:SF1">
    <property type="entry name" value="IMIDAZOLONEPROPIONASE-RELATED"/>
    <property type="match status" value="1"/>
</dbReference>
<dbReference type="GO" id="GO:0008270">
    <property type="term" value="F:zinc ion binding"/>
    <property type="evidence" value="ECO:0007669"/>
    <property type="project" value="UniProtKB-UniRule"/>
</dbReference>
<feature type="binding site" evidence="8">
    <location>
        <position position="80"/>
    </location>
    <ligand>
        <name>Zn(2+)</name>
        <dbReference type="ChEBI" id="CHEBI:29105"/>
    </ligand>
</feature>
<dbReference type="RefSeq" id="WP_010535552.1">
    <property type="nucleotide sequence ID" value="NZ_BQNN01000001.1"/>
</dbReference>
<organism evidence="10 11">
    <name type="scientific">Bacteroides thetaiotaomicron</name>
    <dbReference type="NCBI Taxonomy" id="818"/>
    <lineage>
        <taxon>Bacteria</taxon>
        <taxon>Pseudomonadati</taxon>
        <taxon>Bacteroidota</taxon>
        <taxon>Bacteroidia</taxon>
        <taxon>Bacteroidales</taxon>
        <taxon>Bacteroidaceae</taxon>
        <taxon>Bacteroides</taxon>
    </lineage>
</organism>
<keyword evidence="2 8" id="KW-0963">Cytoplasm</keyword>
<comment type="subcellular location">
    <subcellularLocation>
        <location evidence="8">Cytoplasm</location>
    </subcellularLocation>
</comment>
<dbReference type="AlphaFoldDB" id="A0A139KD29"/>
<evidence type="ECO:0000256" key="2">
    <source>
        <dbReference type="ARBA" id="ARBA00022490"/>
    </source>
</evidence>
<comment type="catalytic activity">
    <reaction evidence="8">
        <text>4-imidazolone-5-propanoate + H2O = N-formimidoyl-L-glutamate</text>
        <dbReference type="Rhea" id="RHEA:23660"/>
        <dbReference type="ChEBI" id="CHEBI:15377"/>
        <dbReference type="ChEBI" id="CHEBI:58928"/>
        <dbReference type="ChEBI" id="CHEBI:77893"/>
        <dbReference type="EC" id="3.5.2.7"/>
    </reaction>
</comment>
<keyword evidence="4 8" id="KW-0378">Hydrolase</keyword>
<evidence type="ECO:0000313" key="10">
    <source>
        <dbReference type="EMBL" id="UYU68513.1"/>
    </source>
</evidence>
<comment type="function">
    <text evidence="8">Catalyzes the hydrolytic cleavage of the carbon-nitrogen bond in imidazolone-5-propanoate to yield N-formimidoyl-L-glutamate. It is the third step in the universal histidine degradation pathway.</text>
</comment>
<comment type="cofactor">
    <cofactor evidence="8">
        <name>Zn(2+)</name>
        <dbReference type="ChEBI" id="CHEBI:29105"/>
    </cofactor>
    <cofactor evidence="8">
        <name>Fe(3+)</name>
        <dbReference type="ChEBI" id="CHEBI:29034"/>
    </cofactor>
    <text evidence="8">Binds 1 zinc or iron ion per subunit.</text>
</comment>
<dbReference type="Proteomes" id="UP001156218">
    <property type="component" value="Chromosome"/>
</dbReference>
<reference evidence="10 11" key="1">
    <citation type="submission" date="2021-06" db="EMBL/GenBank/DDBJ databases">
        <title>Interrogation of the integrated mobile genetic elements in gut-associated Bacteroides with a consensus prediction approach.</title>
        <authorList>
            <person name="Campbell D.E."/>
            <person name="Leigh J.R."/>
            <person name="Kim T."/>
            <person name="England W."/>
            <person name="Whitaker R.J."/>
            <person name="Degnan P.H."/>
        </authorList>
    </citation>
    <scope>NUCLEOTIDE SEQUENCE [LARGE SCALE GENOMIC DNA]</scope>
    <source>
        <strain evidence="10 11">WAL8669</strain>
    </source>
</reference>
<feature type="binding site" evidence="8">
    <location>
        <position position="82"/>
    </location>
    <ligand>
        <name>Zn(2+)</name>
        <dbReference type="ChEBI" id="CHEBI:29105"/>
    </ligand>
</feature>
<feature type="binding site" evidence="8">
    <location>
        <position position="331"/>
    </location>
    <ligand>
        <name>4-imidazolone-5-propanoate</name>
        <dbReference type="ChEBI" id="CHEBI:77893"/>
    </ligand>
</feature>
<dbReference type="SUPFAM" id="SSF51556">
    <property type="entry name" value="Metallo-dependent hydrolases"/>
    <property type="match status" value="1"/>
</dbReference>
<dbReference type="Gene3D" id="2.30.40.10">
    <property type="entry name" value="Urease, subunit C, domain 1"/>
    <property type="match status" value="1"/>
</dbReference>
<proteinExistence type="inferred from homology"/>
<evidence type="ECO:0000313" key="11">
    <source>
        <dbReference type="Proteomes" id="UP001156218"/>
    </source>
</evidence>
<dbReference type="PANTHER" id="PTHR42752">
    <property type="entry name" value="IMIDAZOLONEPROPIONASE"/>
    <property type="match status" value="1"/>
</dbReference>
<dbReference type="InterPro" id="IPR013108">
    <property type="entry name" value="Amidohydro_3"/>
</dbReference>
<feature type="binding site" evidence="8">
    <location>
        <position position="152"/>
    </location>
    <ligand>
        <name>4-imidazolone-5-propanoate</name>
        <dbReference type="ChEBI" id="CHEBI:77893"/>
    </ligand>
</feature>
<comment type="similarity">
    <text evidence="8">Belongs to the metallo-dependent hydrolases superfamily. HutI family.</text>
</comment>
<evidence type="ECO:0000256" key="8">
    <source>
        <dbReference type="HAMAP-Rule" id="MF_00372"/>
    </source>
</evidence>
<dbReference type="GO" id="GO:0019556">
    <property type="term" value="P:L-histidine catabolic process to glutamate and formamide"/>
    <property type="evidence" value="ECO:0007669"/>
    <property type="project" value="UniProtKB-UniRule"/>
</dbReference>
<dbReference type="EC" id="3.5.2.7" evidence="1 8"/>
<name>A0A139KD29_BACT4</name>
<feature type="binding site" evidence="8">
    <location>
        <position position="187"/>
    </location>
    <ligand>
        <name>4-imidazolone-5-propanoate</name>
        <dbReference type="ChEBI" id="CHEBI:77893"/>
    </ligand>
</feature>
<comment type="pathway">
    <text evidence="8">Amino-acid degradation; L-histidine degradation into L-glutamate; N-formimidoyl-L-glutamate from L-histidine: step 3/3.</text>
</comment>
<feature type="binding site" evidence="8">
    <location>
        <position position="326"/>
    </location>
    <ligand>
        <name>Fe(3+)</name>
        <dbReference type="ChEBI" id="CHEBI:29034"/>
    </ligand>
</feature>
<feature type="binding site" evidence="8">
    <location>
        <position position="328"/>
    </location>
    <ligand>
        <name>N-formimidoyl-L-glutamate</name>
        <dbReference type="ChEBI" id="CHEBI:58928"/>
    </ligand>
</feature>
<evidence type="ECO:0000256" key="1">
    <source>
        <dbReference type="ARBA" id="ARBA00012864"/>
    </source>
</evidence>